<evidence type="ECO:0000313" key="5">
    <source>
        <dbReference type="RefSeq" id="XP_029649279.1"/>
    </source>
</evidence>
<gene>
    <name evidence="5 6" type="primary">LOC115222998</name>
</gene>
<name>A0A6P7TDS5_9MOLL</name>
<evidence type="ECO:0000256" key="2">
    <source>
        <dbReference type="RuleBase" id="RU003476"/>
    </source>
</evidence>
<reference evidence="5 6" key="1">
    <citation type="submission" date="2025-08" db="UniProtKB">
        <authorList>
            <consortium name="RefSeq"/>
        </authorList>
    </citation>
    <scope>IDENTIFICATION</scope>
</reference>
<sequence length="327" mass="36771">MEKIANDIRLLFDRKAVDLASKEPDIIRTSSQYVPVVKKTVGYIVCGIIFDKLNQVLMMQEAKSSCFGTWYAPAGRVEPGENLTDAVKREVLEETGLLFNPLTLICVEFGSGRWYRFTFTGKTVGGSLKDSSQSDSESLQAKWISYSDIKTGKIRLRSKDILPLLELGLQYKKRSPESCHGDCLPVQIPHKRLLLRMVIAVKTDSDVKLLVKLNTLPYLPVTDIAPDDWSLLMSVFFLLRDAFGQHSMEPKICGILSVEHCGLPAAVNDGICLTCVFSLNSSDEEQLNKFVNQNYQWYSVRDLELKNLLLRSLTPGMSVPLIDLHSY</sequence>
<dbReference type="InterPro" id="IPR000086">
    <property type="entry name" value="NUDIX_hydrolase_dom"/>
</dbReference>
<keyword evidence="1 2" id="KW-0378">Hydrolase</keyword>
<dbReference type="InterPro" id="IPR020084">
    <property type="entry name" value="NUDIX_hydrolase_CS"/>
</dbReference>
<dbReference type="PANTHER" id="PTHR22769:SF56">
    <property type="entry name" value="8-OXO-DGDP PHOSPHATASE NUDT18"/>
    <property type="match status" value="1"/>
</dbReference>
<dbReference type="RefSeq" id="XP_036367880.1">
    <property type="nucleotide sequence ID" value="XM_036511987.1"/>
</dbReference>
<dbReference type="Proteomes" id="UP000515154">
    <property type="component" value="Linkage group LG21"/>
</dbReference>
<dbReference type="InterPro" id="IPR020476">
    <property type="entry name" value="Nudix_hydrolase"/>
</dbReference>
<dbReference type="Pfam" id="PF00293">
    <property type="entry name" value="NUDIX"/>
    <property type="match status" value="1"/>
</dbReference>
<dbReference type="SUPFAM" id="SSF55811">
    <property type="entry name" value="Nudix"/>
    <property type="match status" value="1"/>
</dbReference>
<dbReference type="GO" id="GO:0044715">
    <property type="term" value="F:8-oxo-dGDP phosphatase activity"/>
    <property type="evidence" value="ECO:0007669"/>
    <property type="project" value="TreeGrafter"/>
</dbReference>
<dbReference type="PANTHER" id="PTHR22769">
    <property type="entry name" value="MUTT/NUDIX HYDROLASE"/>
    <property type="match status" value="1"/>
</dbReference>
<dbReference type="AlphaFoldDB" id="A0A6P7TDS5"/>
<evidence type="ECO:0000259" key="3">
    <source>
        <dbReference type="PROSITE" id="PS51462"/>
    </source>
</evidence>
<dbReference type="InterPro" id="IPR015797">
    <property type="entry name" value="NUDIX_hydrolase-like_dom_sf"/>
</dbReference>
<dbReference type="KEGG" id="osn:115222998"/>
<comment type="similarity">
    <text evidence="2">Belongs to the Nudix hydrolase family.</text>
</comment>
<evidence type="ECO:0000256" key="1">
    <source>
        <dbReference type="ARBA" id="ARBA00022801"/>
    </source>
</evidence>
<evidence type="ECO:0000313" key="6">
    <source>
        <dbReference type="RefSeq" id="XP_036367880.1"/>
    </source>
</evidence>
<dbReference type="PRINTS" id="PR00502">
    <property type="entry name" value="NUDIXFAMILY"/>
</dbReference>
<dbReference type="PROSITE" id="PS51462">
    <property type="entry name" value="NUDIX"/>
    <property type="match status" value="1"/>
</dbReference>
<dbReference type="Gene3D" id="3.90.79.10">
    <property type="entry name" value="Nucleoside Triphosphate Pyrophosphohydrolase"/>
    <property type="match status" value="1"/>
</dbReference>
<keyword evidence="4" id="KW-1185">Reference proteome</keyword>
<feature type="domain" description="Nudix hydrolase" evidence="3">
    <location>
        <begin position="40"/>
        <end position="169"/>
    </location>
</feature>
<accession>A0A6P7TDS5</accession>
<protein>
    <submittedName>
        <fullName evidence="5 6">8-oxo-dGDP phosphatase NUDT18-like</fullName>
    </submittedName>
</protein>
<dbReference type="GO" id="GO:0044716">
    <property type="term" value="F:8-oxo-GDP phosphatase activity"/>
    <property type="evidence" value="ECO:0007669"/>
    <property type="project" value="TreeGrafter"/>
</dbReference>
<proteinExistence type="inferred from homology"/>
<dbReference type="RefSeq" id="XP_029649279.1">
    <property type="nucleotide sequence ID" value="XM_029793419.2"/>
</dbReference>
<evidence type="ECO:0000313" key="4">
    <source>
        <dbReference type="Proteomes" id="UP000515154"/>
    </source>
</evidence>
<dbReference type="PROSITE" id="PS00893">
    <property type="entry name" value="NUDIX_BOX"/>
    <property type="match status" value="1"/>
</dbReference>
<organism evidence="4 5">
    <name type="scientific">Octopus sinensis</name>
    <name type="common">East Asian common octopus</name>
    <dbReference type="NCBI Taxonomy" id="2607531"/>
    <lineage>
        <taxon>Eukaryota</taxon>
        <taxon>Metazoa</taxon>
        <taxon>Spiralia</taxon>
        <taxon>Lophotrochozoa</taxon>
        <taxon>Mollusca</taxon>
        <taxon>Cephalopoda</taxon>
        <taxon>Coleoidea</taxon>
        <taxon>Octopodiformes</taxon>
        <taxon>Octopoda</taxon>
        <taxon>Incirrata</taxon>
        <taxon>Octopodidae</taxon>
        <taxon>Octopus</taxon>
    </lineage>
</organism>